<sequence>MTAVLWTPAQMRADFERRMNSLPAHERKKGIIVVLKTERCSTKALRACTVTTAALEKRSTPLAAEFAIYGLLLKPRDNDHPAGSLIIETGLDAWKNDAAGKYDFKQGPGATLVFLNPADGTILDQTDAVALSLFEREFIRNTGTTPRLHTLLEKILAQIQTNTSPAPLPRPTTEG</sequence>
<proteinExistence type="predicted"/>
<dbReference type="Proteomes" id="UP000217265">
    <property type="component" value="Chromosome"/>
</dbReference>
<name>A0A290QLF2_9BACT</name>
<gene>
    <name evidence="1" type="ORF">CMV30_15675</name>
</gene>
<dbReference type="KEGG" id="vbh:CMV30_15675"/>
<dbReference type="AlphaFoldDB" id="A0A290QLF2"/>
<organism evidence="1 2">
    <name type="scientific">Nibricoccus aquaticus</name>
    <dbReference type="NCBI Taxonomy" id="2576891"/>
    <lineage>
        <taxon>Bacteria</taxon>
        <taxon>Pseudomonadati</taxon>
        <taxon>Verrucomicrobiota</taxon>
        <taxon>Opitutia</taxon>
        <taxon>Opitutales</taxon>
        <taxon>Opitutaceae</taxon>
        <taxon>Nibricoccus</taxon>
    </lineage>
</organism>
<protein>
    <submittedName>
        <fullName evidence="1">Uncharacterized protein</fullName>
    </submittedName>
</protein>
<keyword evidence="2" id="KW-1185">Reference proteome</keyword>
<evidence type="ECO:0000313" key="1">
    <source>
        <dbReference type="EMBL" id="ATC65271.1"/>
    </source>
</evidence>
<dbReference type="EMBL" id="CP023344">
    <property type="protein sequence ID" value="ATC65271.1"/>
    <property type="molecule type" value="Genomic_DNA"/>
</dbReference>
<evidence type="ECO:0000313" key="2">
    <source>
        <dbReference type="Proteomes" id="UP000217265"/>
    </source>
</evidence>
<reference evidence="1 2" key="1">
    <citation type="submission" date="2017-09" db="EMBL/GenBank/DDBJ databases">
        <title>Complete genome sequence of Verrucomicrobial strain HZ-65, isolated from freshwater.</title>
        <authorList>
            <person name="Choi A."/>
        </authorList>
    </citation>
    <scope>NUCLEOTIDE SEQUENCE [LARGE SCALE GENOMIC DNA]</scope>
    <source>
        <strain evidence="1 2">HZ-65</strain>
    </source>
</reference>
<accession>A0A290QLF2</accession>